<dbReference type="EMBL" id="DF973255">
    <property type="protein sequence ID" value="GAU22859.1"/>
    <property type="molecule type" value="Genomic_DNA"/>
</dbReference>
<reference evidence="2" key="1">
    <citation type="journal article" date="2017" name="Front. Plant Sci.">
        <title>Climate Clever Clovers: New Paradigm to Reduce the Environmental Footprint of Ruminants by Breeding Low Methanogenic Forages Utilizing Haplotype Variation.</title>
        <authorList>
            <person name="Kaur P."/>
            <person name="Appels R."/>
            <person name="Bayer P.E."/>
            <person name="Keeble-Gagnere G."/>
            <person name="Wang J."/>
            <person name="Hirakawa H."/>
            <person name="Shirasawa K."/>
            <person name="Vercoe P."/>
            <person name="Stefanova K."/>
            <person name="Durmic Z."/>
            <person name="Nichols P."/>
            <person name="Revell C."/>
            <person name="Isobe S.N."/>
            <person name="Edwards D."/>
            <person name="Erskine W."/>
        </authorList>
    </citation>
    <scope>NUCLEOTIDE SEQUENCE [LARGE SCALE GENOMIC DNA]</scope>
    <source>
        <strain evidence="2">cv. Daliak</strain>
    </source>
</reference>
<dbReference type="PANTHER" id="PTHR36617">
    <property type="entry name" value="PROTEIN, PUTATIVE-RELATED"/>
    <property type="match status" value="1"/>
</dbReference>
<evidence type="ECO:0000313" key="2">
    <source>
        <dbReference type="Proteomes" id="UP000242715"/>
    </source>
</evidence>
<evidence type="ECO:0008006" key="3">
    <source>
        <dbReference type="Google" id="ProtNLM"/>
    </source>
</evidence>
<dbReference type="AlphaFoldDB" id="A0A2Z6MV74"/>
<dbReference type="Proteomes" id="UP000242715">
    <property type="component" value="Unassembled WGS sequence"/>
</dbReference>
<name>A0A2Z6MV74_TRISU</name>
<keyword evidence="2" id="KW-1185">Reference proteome</keyword>
<gene>
    <name evidence="1" type="ORF">TSUD_282260</name>
</gene>
<sequence>MANISLPCHVTGENLLPYGIERRVGSGEENFFWSDAWIGGVPLSVRYRRLFYLSLNRLSTVVVMSDLGWGAGGAACVWRLQLWVWEEEMLEECRTLLSDILLQPNVVDRWLWRPDPGGGNSVWGAYDLLTSTDDQVVRATPHLIWHKQLPLKVSVVA</sequence>
<organism evidence="1 2">
    <name type="scientific">Trifolium subterraneum</name>
    <name type="common">Subterranean clover</name>
    <dbReference type="NCBI Taxonomy" id="3900"/>
    <lineage>
        <taxon>Eukaryota</taxon>
        <taxon>Viridiplantae</taxon>
        <taxon>Streptophyta</taxon>
        <taxon>Embryophyta</taxon>
        <taxon>Tracheophyta</taxon>
        <taxon>Spermatophyta</taxon>
        <taxon>Magnoliopsida</taxon>
        <taxon>eudicotyledons</taxon>
        <taxon>Gunneridae</taxon>
        <taxon>Pentapetalae</taxon>
        <taxon>rosids</taxon>
        <taxon>fabids</taxon>
        <taxon>Fabales</taxon>
        <taxon>Fabaceae</taxon>
        <taxon>Papilionoideae</taxon>
        <taxon>50 kb inversion clade</taxon>
        <taxon>NPAAA clade</taxon>
        <taxon>Hologalegina</taxon>
        <taxon>IRL clade</taxon>
        <taxon>Trifolieae</taxon>
        <taxon>Trifolium</taxon>
    </lineage>
</organism>
<evidence type="ECO:0000313" key="1">
    <source>
        <dbReference type="EMBL" id="GAU22859.1"/>
    </source>
</evidence>
<proteinExistence type="predicted"/>
<protein>
    <recommendedName>
        <fullName evidence="3">Reverse transcriptase zinc-binding domain-containing protein</fullName>
    </recommendedName>
</protein>
<accession>A0A2Z6MV74</accession>
<dbReference type="PANTHER" id="PTHR36617:SF5">
    <property type="entry name" value="OS05G0421675 PROTEIN"/>
    <property type="match status" value="1"/>
</dbReference>